<gene>
    <name evidence="1" type="ORF">NUW58_g9410</name>
</gene>
<sequence length="145" mass="15772">MSAARQAIFLLDNLLSTRSSNPREPAYCPPPSQISLLCSIIVHPDFTTRPKEPDWPHISLQSLVYLRDLLAVFGPLNAAFKESVLFVANAISDPDSEAHSALDGGLDVSLLMLVCCPTKMKMTSLRMCFVEPLPSLGSALAAECR</sequence>
<keyword evidence="2" id="KW-1185">Reference proteome</keyword>
<protein>
    <submittedName>
        <fullName evidence="1">Uncharacterized protein</fullName>
    </submittedName>
</protein>
<organism evidence="1 2">
    <name type="scientific">Xylaria curta</name>
    <dbReference type="NCBI Taxonomy" id="42375"/>
    <lineage>
        <taxon>Eukaryota</taxon>
        <taxon>Fungi</taxon>
        <taxon>Dikarya</taxon>
        <taxon>Ascomycota</taxon>
        <taxon>Pezizomycotina</taxon>
        <taxon>Sordariomycetes</taxon>
        <taxon>Xylariomycetidae</taxon>
        <taxon>Xylariales</taxon>
        <taxon>Xylariaceae</taxon>
        <taxon>Xylaria</taxon>
    </lineage>
</organism>
<evidence type="ECO:0000313" key="2">
    <source>
        <dbReference type="Proteomes" id="UP001143856"/>
    </source>
</evidence>
<evidence type="ECO:0000313" key="1">
    <source>
        <dbReference type="EMBL" id="KAJ2971473.1"/>
    </source>
</evidence>
<proteinExistence type="predicted"/>
<comment type="caution">
    <text evidence="1">The sequence shown here is derived from an EMBL/GenBank/DDBJ whole genome shotgun (WGS) entry which is preliminary data.</text>
</comment>
<name>A0ACC1MXJ2_9PEZI</name>
<reference evidence="1" key="1">
    <citation type="submission" date="2022-10" db="EMBL/GenBank/DDBJ databases">
        <title>Genome Sequence of Xylaria curta.</title>
        <authorList>
            <person name="Buettner E."/>
        </authorList>
    </citation>
    <scope>NUCLEOTIDE SEQUENCE</scope>
    <source>
        <strain evidence="1">Babe10</strain>
    </source>
</reference>
<dbReference type="Proteomes" id="UP001143856">
    <property type="component" value="Unassembled WGS sequence"/>
</dbReference>
<accession>A0ACC1MXJ2</accession>
<dbReference type="EMBL" id="JAPDGR010003381">
    <property type="protein sequence ID" value="KAJ2971473.1"/>
    <property type="molecule type" value="Genomic_DNA"/>
</dbReference>